<accession>A0AAQ3P0D5</accession>
<proteinExistence type="predicted"/>
<dbReference type="EMBL" id="CP144699">
    <property type="protein sequence ID" value="WVZ19409.1"/>
    <property type="molecule type" value="Genomic_DNA"/>
</dbReference>
<dbReference type="AlphaFoldDB" id="A0AAQ3P0D5"/>
<evidence type="ECO:0000313" key="3">
    <source>
        <dbReference type="Proteomes" id="UP001374535"/>
    </source>
</evidence>
<keyword evidence="1" id="KW-0472">Membrane</keyword>
<dbReference type="Proteomes" id="UP001374535">
    <property type="component" value="Chromosome 2"/>
</dbReference>
<organism evidence="2 3">
    <name type="scientific">Vigna mungo</name>
    <name type="common">Black gram</name>
    <name type="synonym">Phaseolus mungo</name>
    <dbReference type="NCBI Taxonomy" id="3915"/>
    <lineage>
        <taxon>Eukaryota</taxon>
        <taxon>Viridiplantae</taxon>
        <taxon>Streptophyta</taxon>
        <taxon>Embryophyta</taxon>
        <taxon>Tracheophyta</taxon>
        <taxon>Spermatophyta</taxon>
        <taxon>Magnoliopsida</taxon>
        <taxon>eudicotyledons</taxon>
        <taxon>Gunneridae</taxon>
        <taxon>Pentapetalae</taxon>
        <taxon>rosids</taxon>
        <taxon>fabids</taxon>
        <taxon>Fabales</taxon>
        <taxon>Fabaceae</taxon>
        <taxon>Papilionoideae</taxon>
        <taxon>50 kb inversion clade</taxon>
        <taxon>NPAAA clade</taxon>
        <taxon>indigoferoid/millettioid clade</taxon>
        <taxon>Phaseoleae</taxon>
        <taxon>Vigna</taxon>
    </lineage>
</organism>
<sequence length="146" mass="17073">MSPLGTAPVLMFSPLLLHHSNLHGLHRAHSRAEIMCNKLFIHAQLCNAKWSWTLEFIIYQFIIAPFFYFIKGYQKDAKNVHMNIKIMELYRINAYHPFAKIICLLLEGLISCNLFIQQSNQGQICFHTNFAIFTDFCLLFIRLFSC</sequence>
<evidence type="ECO:0000256" key="1">
    <source>
        <dbReference type="SAM" id="Phobius"/>
    </source>
</evidence>
<evidence type="ECO:0000313" key="2">
    <source>
        <dbReference type="EMBL" id="WVZ19409.1"/>
    </source>
</evidence>
<name>A0AAQ3P0D5_VIGMU</name>
<gene>
    <name evidence="2" type="ORF">V8G54_006731</name>
</gene>
<feature type="transmembrane region" description="Helical" evidence="1">
    <location>
        <begin position="128"/>
        <end position="145"/>
    </location>
</feature>
<protein>
    <submittedName>
        <fullName evidence="2">Uncharacterized protein</fullName>
    </submittedName>
</protein>
<reference evidence="2 3" key="1">
    <citation type="journal article" date="2023" name="Life. Sci Alliance">
        <title>Evolutionary insights into 3D genome organization and epigenetic landscape of Vigna mungo.</title>
        <authorList>
            <person name="Junaid A."/>
            <person name="Singh B."/>
            <person name="Bhatia S."/>
        </authorList>
    </citation>
    <scope>NUCLEOTIDE SEQUENCE [LARGE SCALE GENOMIC DNA]</scope>
    <source>
        <strain evidence="2">Urdbean</strain>
    </source>
</reference>
<keyword evidence="3" id="KW-1185">Reference proteome</keyword>
<feature type="transmembrane region" description="Helical" evidence="1">
    <location>
        <begin position="94"/>
        <end position="116"/>
    </location>
</feature>
<keyword evidence="1" id="KW-1133">Transmembrane helix</keyword>
<keyword evidence="1" id="KW-0812">Transmembrane</keyword>
<feature type="transmembrane region" description="Helical" evidence="1">
    <location>
        <begin position="56"/>
        <end position="73"/>
    </location>
</feature>